<keyword evidence="1" id="KW-0472">Membrane</keyword>
<keyword evidence="1" id="KW-0812">Transmembrane</keyword>
<feature type="transmembrane region" description="Helical" evidence="1">
    <location>
        <begin position="173"/>
        <end position="192"/>
    </location>
</feature>
<comment type="caution">
    <text evidence="2">The sequence shown here is derived from an EMBL/GenBank/DDBJ whole genome shotgun (WGS) entry which is preliminary data.</text>
</comment>
<feature type="transmembrane region" description="Helical" evidence="1">
    <location>
        <begin position="139"/>
        <end position="161"/>
    </location>
</feature>
<feature type="transmembrane region" description="Helical" evidence="1">
    <location>
        <begin position="230"/>
        <end position="248"/>
    </location>
</feature>
<evidence type="ECO:0008006" key="4">
    <source>
        <dbReference type="Google" id="ProtNLM"/>
    </source>
</evidence>
<keyword evidence="3" id="KW-1185">Reference proteome</keyword>
<organism evidence="2 3">
    <name type="scientific">Amycolatopsis taiwanensis</name>
    <dbReference type="NCBI Taxonomy" id="342230"/>
    <lineage>
        <taxon>Bacteria</taxon>
        <taxon>Bacillati</taxon>
        <taxon>Actinomycetota</taxon>
        <taxon>Actinomycetes</taxon>
        <taxon>Pseudonocardiales</taxon>
        <taxon>Pseudonocardiaceae</taxon>
        <taxon>Amycolatopsis</taxon>
    </lineage>
</organism>
<feature type="transmembrane region" description="Helical" evidence="1">
    <location>
        <begin position="105"/>
        <end position="133"/>
    </location>
</feature>
<gene>
    <name evidence="2" type="ORF">Atai01_06370</name>
</gene>
<proteinExistence type="predicted"/>
<dbReference type="RefSeq" id="WP_285485786.1">
    <property type="nucleotide sequence ID" value="NZ_BSTI01000001.1"/>
</dbReference>
<feature type="transmembrane region" description="Helical" evidence="1">
    <location>
        <begin position="312"/>
        <end position="336"/>
    </location>
</feature>
<dbReference type="EMBL" id="BSTI01000001">
    <property type="protein sequence ID" value="GLY64018.1"/>
    <property type="molecule type" value="Genomic_DNA"/>
</dbReference>
<name>A0A9W6QX08_9PSEU</name>
<feature type="transmembrane region" description="Helical" evidence="1">
    <location>
        <begin position="255"/>
        <end position="272"/>
    </location>
</feature>
<feature type="transmembrane region" description="Helical" evidence="1">
    <location>
        <begin position="278"/>
        <end position="300"/>
    </location>
</feature>
<feature type="transmembrane region" description="Helical" evidence="1">
    <location>
        <begin position="74"/>
        <end position="93"/>
    </location>
</feature>
<sequence length="458" mass="48848">MTAALLSGLTFLLVKDSLTDDSYITLAYAKNLALRGEWALIPGHPANTATSPLNVGLIGLVAFLTRVSGSAHPVLALGVVNMVAAAVFGWGWARLRLPAVGLALVLLNPLLLSAVGLEVLLVPAVLILLVVFATEHRPYAFGLAAGLTILTRLDLIVFVVLIGATLRRGWFKAVGPTLLVALPWHVFSWFVFGSAVPDTLVIKQLQRSFGGAGYFKTGLQAMWGQDPKTVLTFLPAELGVLALLGWLASGRFGPFGALGVGGIAYYAVYSVLGVPPYHWYYVPPLVALTMAGTAIVTRLLEGVKKPRARVPALVLVPLLVAGYLPAFLGRGIPWAYPPYFGNWASATDYARVGHELAARVGTGAVGGPGEIGTLAYFCDCTIVDGFSDRGLLPAQIDQRIEEAGPVFATLLKVNYARFDRSLRPVKLTYQLSFITEPGDWTVYSAAKGVQHLTLTRAG</sequence>
<dbReference type="Proteomes" id="UP001165136">
    <property type="component" value="Unassembled WGS sequence"/>
</dbReference>
<accession>A0A9W6QX08</accession>
<evidence type="ECO:0000313" key="2">
    <source>
        <dbReference type="EMBL" id="GLY64018.1"/>
    </source>
</evidence>
<protein>
    <recommendedName>
        <fullName evidence="4">Glycosyltransferase RgtA/B/C/D-like domain-containing protein</fullName>
    </recommendedName>
</protein>
<keyword evidence="1" id="KW-1133">Transmembrane helix</keyword>
<evidence type="ECO:0000313" key="3">
    <source>
        <dbReference type="Proteomes" id="UP001165136"/>
    </source>
</evidence>
<reference evidence="2" key="1">
    <citation type="submission" date="2023-03" db="EMBL/GenBank/DDBJ databases">
        <title>Amycolatopsis taiwanensis NBRC 103393.</title>
        <authorList>
            <person name="Ichikawa N."/>
            <person name="Sato H."/>
            <person name="Tonouchi N."/>
        </authorList>
    </citation>
    <scope>NUCLEOTIDE SEQUENCE</scope>
    <source>
        <strain evidence="2">NBRC 103393</strain>
    </source>
</reference>
<dbReference type="AlphaFoldDB" id="A0A9W6QX08"/>
<evidence type="ECO:0000256" key="1">
    <source>
        <dbReference type="SAM" id="Phobius"/>
    </source>
</evidence>